<dbReference type="InterPro" id="IPR022017">
    <property type="entry name" value="BFA1-like_DUF3598"/>
</dbReference>
<protein>
    <submittedName>
        <fullName evidence="3">DUF3598 family protein</fullName>
    </submittedName>
</protein>
<dbReference type="EMBL" id="JAYGHX010000004">
    <property type="protein sequence ID" value="MEA5391181.1"/>
    <property type="molecule type" value="Genomic_DNA"/>
</dbReference>
<name>A0ABU5RTW1_9CYAN</name>
<dbReference type="RefSeq" id="WP_323305227.1">
    <property type="nucleotide sequence ID" value="NZ_JAYGHX010000004.1"/>
</dbReference>
<evidence type="ECO:0000313" key="3">
    <source>
        <dbReference type="EMBL" id="MEA5391181.1"/>
    </source>
</evidence>
<dbReference type="Proteomes" id="UP001304461">
    <property type="component" value="Unassembled WGS sequence"/>
</dbReference>
<comment type="caution">
    <text evidence="3">The sequence shown here is derived from an EMBL/GenBank/DDBJ whole genome shotgun (WGS) entry which is preliminary data.</text>
</comment>
<gene>
    <name evidence="3" type="ORF">VB738_07890</name>
</gene>
<reference evidence="3 4" key="1">
    <citation type="submission" date="2023-12" db="EMBL/GenBank/DDBJ databases">
        <title>Baltic Sea Cyanobacteria.</title>
        <authorList>
            <person name="Delbaje E."/>
            <person name="Fewer D.P."/>
            <person name="Shishido T.K."/>
        </authorList>
    </citation>
    <scope>NUCLEOTIDE SEQUENCE [LARGE SCALE GENOMIC DNA]</scope>
    <source>
        <strain evidence="3 4">UHCC 0139</strain>
    </source>
</reference>
<dbReference type="Pfam" id="PF12204">
    <property type="entry name" value="DUF3598_N"/>
    <property type="match status" value="1"/>
</dbReference>
<feature type="domain" description="Biogenesis factor required for ATP synthase 1-like C-terminal" evidence="2">
    <location>
        <begin position="196"/>
        <end position="248"/>
    </location>
</feature>
<keyword evidence="4" id="KW-1185">Reference proteome</keyword>
<accession>A0ABU5RTW1</accession>
<dbReference type="InterPro" id="IPR048378">
    <property type="entry name" value="BFA1-like_C"/>
</dbReference>
<dbReference type="Gene3D" id="2.40.128.20">
    <property type="match status" value="2"/>
</dbReference>
<organism evidence="3 4">
    <name type="scientific">Cyanobium gracile UHCC 0139</name>
    <dbReference type="NCBI Taxonomy" id="3110308"/>
    <lineage>
        <taxon>Bacteria</taxon>
        <taxon>Bacillati</taxon>
        <taxon>Cyanobacteriota</taxon>
        <taxon>Cyanophyceae</taxon>
        <taxon>Synechococcales</taxon>
        <taxon>Prochlorococcaceae</taxon>
        <taxon>Cyanobium</taxon>
    </lineage>
</organism>
<feature type="domain" description="DUF3598" evidence="1">
    <location>
        <begin position="1"/>
        <end position="147"/>
    </location>
</feature>
<dbReference type="Pfam" id="PF21053">
    <property type="entry name" value="BFA1_C"/>
    <property type="match status" value="1"/>
</dbReference>
<sequence>MASQWQNFLRNLGEWRGSFTTISAGGEVLESHPSVLTLAAGDDDDRLVRFSLQRWPAGTAIATGGGPAPGAGEPSRAMEQDYRTLGRQVVFFDSGAFNKGSLQVAPNTVFGGEFGFIAADRRHRIVQLYTPDGRFDQLVLIREFRAGSDAAEAARANAEQLLGRWQGQAATVRADWDMADFSDVQLELGPAELEALRLLPDGGFVGLPEQVSHRAAFELVGGWLPAPGRMERLIRRYDATGAWVSASHEVLERV</sequence>
<evidence type="ECO:0000259" key="1">
    <source>
        <dbReference type="Pfam" id="PF12204"/>
    </source>
</evidence>
<evidence type="ECO:0000313" key="4">
    <source>
        <dbReference type="Proteomes" id="UP001304461"/>
    </source>
</evidence>
<dbReference type="SUPFAM" id="SSF50814">
    <property type="entry name" value="Lipocalins"/>
    <property type="match status" value="2"/>
</dbReference>
<evidence type="ECO:0000259" key="2">
    <source>
        <dbReference type="Pfam" id="PF21053"/>
    </source>
</evidence>
<dbReference type="InterPro" id="IPR012674">
    <property type="entry name" value="Calycin"/>
</dbReference>
<proteinExistence type="predicted"/>